<evidence type="ECO:0000313" key="3">
    <source>
        <dbReference type="Proteomes" id="UP000310158"/>
    </source>
</evidence>
<comment type="caution">
    <text evidence="2">The sequence shown here is derived from an EMBL/GenBank/DDBJ whole genome shotgun (WGS) entry which is preliminary data.</text>
</comment>
<evidence type="ECO:0000313" key="2">
    <source>
        <dbReference type="EMBL" id="THH16723.1"/>
    </source>
</evidence>
<dbReference type="Proteomes" id="UP000310158">
    <property type="component" value="Unassembled WGS sequence"/>
</dbReference>
<name>A0A4V3XFA5_9AGAM</name>
<evidence type="ECO:0000256" key="1">
    <source>
        <dbReference type="SAM" id="MobiDB-lite"/>
    </source>
</evidence>
<gene>
    <name evidence="2" type="ORF">EW146_g3981</name>
</gene>
<reference evidence="2 3" key="1">
    <citation type="submission" date="2019-02" db="EMBL/GenBank/DDBJ databases">
        <title>Genome sequencing of the rare red list fungi Bondarzewia mesenterica.</title>
        <authorList>
            <person name="Buettner E."/>
            <person name="Kellner H."/>
        </authorList>
    </citation>
    <scope>NUCLEOTIDE SEQUENCE [LARGE SCALE GENOMIC DNA]</scope>
    <source>
        <strain evidence="2 3">DSM 108281</strain>
    </source>
</reference>
<sequence length="90" mass="10114">MDPSLSKLRDPPPFGSYLGRSCPSRPSASAPEKEQATLRRTRLLKVDSFIFSHDGQPLLTNSKKNQPSSGKFHYAEELSLRTILGTNLRW</sequence>
<proteinExistence type="predicted"/>
<feature type="compositionally biased region" description="Low complexity" evidence="1">
    <location>
        <begin position="20"/>
        <end position="30"/>
    </location>
</feature>
<organism evidence="2 3">
    <name type="scientific">Bondarzewia mesenterica</name>
    <dbReference type="NCBI Taxonomy" id="1095465"/>
    <lineage>
        <taxon>Eukaryota</taxon>
        <taxon>Fungi</taxon>
        <taxon>Dikarya</taxon>
        <taxon>Basidiomycota</taxon>
        <taxon>Agaricomycotina</taxon>
        <taxon>Agaricomycetes</taxon>
        <taxon>Russulales</taxon>
        <taxon>Bondarzewiaceae</taxon>
        <taxon>Bondarzewia</taxon>
    </lineage>
</organism>
<protein>
    <submittedName>
        <fullName evidence="2">Uncharacterized protein</fullName>
    </submittedName>
</protein>
<accession>A0A4V3XFA5</accession>
<dbReference type="EMBL" id="SGPL01000145">
    <property type="protein sequence ID" value="THH16723.1"/>
    <property type="molecule type" value="Genomic_DNA"/>
</dbReference>
<dbReference type="AlphaFoldDB" id="A0A4V3XFA5"/>
<feature type="region of interest" description="Disordered" evidence="1">
    <location>
        <begin position="1"/>
        <end position="36"/>
    </location>
</feature>
<keyword evidence="3" id="KW-1185">Reference proteome</keyword>